<dbReference type="AlphaFoldDB" id="A0A1B6ES80"/>
<proteinExistence type="predicted"/>
<name>A0A1B6ES80_9HEMI</name>
<evidence type="ECO:0000313" key="1">
    <source>
        <dbReference type="EMBL" id="JAS40770.1"/>
    </source>
</evidence>
<feature type="non-terminal residue" evidence="1">
    <location>
        <position position="154"/>
    </location>
</feature>
<dbReference type="EMBL" id="GECZ01028999">
    <property type="protein sequence ID" value="JAS40770.1"/>
    <property type="molecule type" value="Transcribed_RNA"/>
</dbReference>
<sequence>IDAENVDNCENKPLSNLELFEKMFSTSNNAVVNDKSLAERNQVIVDELQLRKSNVIRDLSQFKKVVAEIKIQLEEVMSGMEFEKALLVGEFQSNLNDIKNDQIVRDKMIDKVRNIEKVCEERQRLQIQHQEEYKKSIERISESIKKLDSELKNI</sequence>
<organism evidence="1">
    <name type="scientific">Cuerna arida</name>
    <dbReference type="NCBI Taxonomy" id="1464854"/>
    <lineage>
        <taxon>Eukaryota</taxon>
        <taxon>Metazoa</taxon>
        <taxon>Ecdysozoa</taxon>
        <taxon>Arthropoda</taxon>
        <taxon>Hexapoda</taxon>
        <taxon>Insecta</taxon>
        <taxon>Pterygota</taxon>
        <taxon>Neoptera</taxon>
        <taxon>Paraneoptera</taxon>
        <taxon>Hemiptera</taxon>
        <taxon>Auchenorrhyncha</taxon>
        <taxon>Membracoidea</taxon>
        <taxon>Cicadellidae</taxon>
        <taxon>Cicadellinae</taxon>
        <taxon>Proconiini</taxon>
        <taxon>Cuerna</taxon>
    </lineage>
</organism>
<accession>A0A1B6ES80</accession>
<protein>
    <submittedName>
        <fullName evidence="1">Uncharacterized protein</fullName>
    </submittedName>
</protein>
<gene>
    <name evidence="1" type="ORF">g.2645</name>
</gene>
<feature type="non-terminal residue" evidence="1">
    <location>
        <position position="1"/>
    </location>
</feature>
<reference evidence="1" key="1">
    <citation type="submission" date="2015-11" db="EMBL/GenBank/DDBJ databases">
        <title>De novo transcriptome assembly of four potential Pierce s Disease insect vectors from Arizona vineyards.</title>
        <authorList>
            <person name="Tassone E.E."/>
        </authorList>
    </citation>
    <scope>NUCLEOTIDE SEQUENCE</scope>
</reference>